<reference evidence="4 5" key="1">
    <citation type="submission" date="2022-06" db="EMBL/GenBank/DDBJ databases">
        <title>Whole-genome of Asaia lannensis strain LMG 27011T.</title>
        <authorList>
            <person name="Sombolestani A."/>
        </authorList>
    </citation>
    <scope>NUCLEOTIDE SEQUENCE [LARGE SCALE GENOMIC DNA]</scope>
    <source>
        <strain evidence="4 5">NBRC 102526</strain>
    </source>
</reference>
<organism evidence="4 5">
    <name type="scientific">Asaia lannensis NBRC 102526</name>
    <dbReference type="NCBI Taxonomy" id="1307926"/>
    <lineage>
        <taxon>Bacteria</taxon>
        <taxon>Pseudomonadati</taxon>
        <taxon>Pseudomonadota</taxon>
        <taxon>Alphaproteobacteria</taxon>
        <taxon>Acetobacterales</taxon>
        <taxon>Acetobacteraceae</taxon>
        <taxon>Asaia</taxon>
    </lineage>
</organism>
<dbReference type="PANTHER" id="PTHR42796">
    <property type="entry name" value="FUMARYLACETOACETATE HYDROLASE DOMAIN-CONTAINING PROTEIN 2A-RELATED"/>
    <property type="match status" value="1"/>
</dbReference>
<evidence type="ECO:0000256" key="1">
    <source>
        <dbReference type="ARBA" id="ARBA00010211"/>
    </source>
</evidence>
<name>A0ABT1CCA7_9PROT</name>
<protein>
    <submittedName>
        <fullName evidence="4">Fumarylacetoacetate hydrolase family protein</fullName>
    </submittedName>
</protein>
<dbReference type="PANTHER" id="PTHR42796:SF4">
    <property type="entry name" value="FUMARYLACETOACETATE HYDROLASE DOMAIN-CONTAINING PROTEIN 2A"/>
    <property type="match status" value="1"/>
</dbReference>
<feature type="domain" description="Fumarylacetoacetase-like C-terminal" evidence="3">
    <location>
        <begin position="73"/>
        <end position="277"/>
    </location>
</feature>
<evidence type="ECO:0000313" key="4">
    <source>
        <dbReference type="EMBL" id="MCO6158493.1"/>
    </source>
</evidence>
<comment type="caution">
    <text evidence="4">The sequence shown here is derived from an EMBL/GenBank/DDBJ whole genome shotgun (WGS) entry which is preliminary data.</text>
</comment>
<keyword evidence="5" id="KW-1185">Reference proteome</keyword>
<keyword evidence="2" id="KW-0479">Metal-binding</keyword>
<keyword evidence="4" id="KW-0378">Hydrolase</keyword>
<comment type="similarity">
    <text evidence="1">Belongs to the FAH family.</text>
</comment>
<accession>A0ABT1CCA7</accession>
<dbReference type="InterPro" id="IPR011234">
    <property type="entry name" value="Fumarylacetoacetase-like_C"/>
</dbReference>
<dbReference type="EMBL" id="JAMXQU010000001">
    <property type="protein sequence ID" value="MCO6158493.1"/>
    <property type="molecule type" value="Genomic_DNA"/>
</dbReference>
<dbReference type="InterPro" id="IPR051121">
    <property type="entry name" value="FAH"/>
</dbReference>
<dbReference type="Proteomes" id="UP001523401">
    <property type="component" value="Unassembled WGS sequence"/>
</dbReference>
<sequence>MKLCRYGEPGKELPGLVDQAGLLRSLTGVIEDVSASVLAPRRLAELAAINPSSLPLVKSNPRLGVPVSEIGKYICIGLNYRDHAEEAGLPLPAEPIIFLKAITALSGPNDPIIMPQGATKLDWEAELAIIVGTRARNVTEDEALRYVAGYSIANDVSERAFQMQSSQWDKGKGCDTFGPLGPWLVTKEDVPRPQELDIWLNVNGRRMQTGNTCAMIFSVAQIVAYVSRYMTLLPGDVIASGTPPGVGMGMKPNPIYLGPGDVVELGIGGLGQQKQYVVRQIDEKSC</sequence>
<dbReference type="GO" id="GO:0016787">
    <property type="term" value="F:hydrolase activity"/>
    <property type="evidence" value="ECO:0007669"/>
    <property type="project" value="UniProtKB-KW"/>
</dbReference>
<dbReference type="Gene3D" id="3.90.850.10">
    <property type="entry name" value="Fumarylacetoacetase-like, C-terminal domain"/>
    <property type="match status" value="1"/>
</dbReference>
<dbReference type="InterPro" id="IPR036663">
    <property type="entry name" value="Fumarylacetoacetase_C_sf"/>
</dbReference>
<evidence type="ECO:0000313" key="5">
    <source>
        <dbReference type="Proteomes" id="UP001523401"/>
    </source>
</evidence>
<evidence type="ECO:0000256" key="2">
    <source>
        <dbReference type="ARBA" id="ARBA00022723"/>
    </source>
</evidence>
<proteinExistence type="inferred from homology"/>
<dbReference type="RefSeq" id="WP_252848185.1">
    <property type="nucleotide sequence ID" value="NZ_BAPW01000035.1"/>
</dbReference>
<dbReference type="Pfam" id="PF01557">
    <property type="entry name" value="FAA_hydrolase"/>
    <property type="match status" value="1"/>
</dbReference>
<dbReference type="SUPFAM" id="SSF56529">
    <property type="entry name" value="FAH"/>
    <property type="match status" value="1"/>
</dbReference>
<gene>
    <name evidence="4" type="ORF">NF685_00415</name>
</gene>
<evidence type="ECO:0000259" key="3">
    <source>
        <dbReference type="Pfam" id="PF01557"/>
    </source>
</evidence>